<dbReference type="SUPFAM" id="SSF52540">
    <property type="entry name" value="P-loop containing nucleoside triphosphate hydrolases"/>
    <property type="match status" value="1"/>
</dbReference>
<comment type="caution">
    <text evidence="10">The sequence shown here is derived from an EMBL/GenBank/DDBJ whole genome shotgun (WGS) entry which is preliminary data.</text>
</comment>
<evidence type="ECO:0000256" key="9">
    <source>
        <dbReference type="RuleBase" id="RU363066"/>
    </source>
</evidence>
<protein>
    <recommendedName>
        <fullName evidence="3 9">Gluconokinase</fullName>
        <ecNumber evidence="3 9">2.7.1.12</ecNumber>
    </recommendedName>
</protein>
<evidence type="ECO:0000256" key="2">
    <source>
        <dbReference type="ARBA" id="ARBA00008420"/>
    </source>
</evidence>
<keyword evidence="5 9" id="KW-0547">Nucleotide-binding</keyword>
<dbReference type="AlphaFoldDB" id="A0A2T3WBC7"/>
<organism evidence="10 11">
    <name type="scientific">Deinococcus arcticus</name>
    <dbReference type="NCBI Taxonomy" id="2136176"/>
    <lineage>
        <taxon>Bacteria</taxon>
        <taxon>Thermotogati</taxon>
        <taxon>Deinococcota</taxon>
        <taxon>Deinococci</taxon>
        <taxon>Deinococcales</taxon>
        <taxon>Deinococcaceae</taxon>
        <taxon>Deinococcus</taxon>
    </lineage>
</organism>
<reference evidence="10 11" key="1">
    <citation type="submission" date="2018-03" db="EMBL/GenBank/DDBJ databases">
        <title>Draft genome of Deinococcus sp. OD32.</title>
        <authorList>
            <person name="Wang X.-P."/>
            <person name="Du Z.-J."/>
        </authorList>
    </citation>
    <scope>NUCLEOTIDE SEQUENCE [LARGE SCALE GENOMIC DNA]</scope>
    <source>
        <strain evidence="10 11">OD32</strain>
    </source>
</reference>
<dbReference type="Gene3D" id="3.40.50.300">
    <property type="entry name" value="P-loop containing nucleotide triphosphate hydrolases"/>
    <property type="match status" value="1"/>
</dbReference>
<dbReference type="GO" id="GO:0046316">
    <property type="term" value="F:gluconokinase activity"/>
    <property type="evidence" value="ECO:0007669"/>
    <property type="project" value="UniProtKB-EC"/>
</dbReference>
<evidence type="ECO:0000313" key="10">
    <source>
        <dbReference type="EMBL" id="PTA69142.1"/>
    </source>
</evidence>
<dbReference type="EC" id="2.7.1.12" evidence="3 9"/>
<accession>A0A2T3WBC7</accession>
<evidence type="ECO:0000256" key="5">
    <source>
        <dbReference type="ARBA" id="ARBA00022741"/>
    </source>
</evidence>
<dbReference type="InterPro" id="IPR006001">
    <property type="entry name" value="Therm_gnt_kin"/>
</dbReference>
<sequence>MRVVVMGVIGSGKTALGQALAGALDWPFLDADDYHSEQARAQMASGTPMTDDDRRPWLLALRRALGERGQVVLACSALKRRYRDVLRLPGTRFLYLEVPPGLVYERLEARDGHFAGPALLPSQFEALEPPMPSETDVLTLHVAPEDTPDDLRDRALALLDLP</sequence>
<dbReference type="InterPro" id="IPR031322">
    <property type="entry name" value="Shikimate/glucono_kinase"/>
</dbReference>
<dbReference type="InterPro" id="IPR027417">
    <property type="entry name" value="P-loop_NTPase"/>
</dbReference>
<dbReference type="GO" id="GO:0005975">
    <property type="term" value="P:carbohydrate metabolic process"/>
    <property type="evidence" value="ECO:0007669"/>
    <property type="project" value="InterPro"/>
</dbReference>
<proteinExistence type="inferred from homology"/>
<evidence type="ECO:0000256" key="1">
    <source>
        <dbReference type="ARBA" id="ARBA00004761"/>
    </source>
</evidence>
<evidence type="ECO:0000256" key="7">
    <source>
        <dbReference type="ARBA" id="ARBA00022840"/>
    </source>
</evidence>
<name>A0A2T3WBC7_9DEIO</name>
<keyword evidence="7 9" id="KW-0067">ATP-binding</keyword>
<gene>
    <name evidence="10" type="ORF">C8263_04980</name>
</gene>
<dbReference type="RefSeq" id="WP_107137001.1">
    <property type="nucleotide sequence ID" value="NZ_PYSV01000003.1"/>
</dbReference>
<dbReference type="CDD" id="cd02021">
    <property type="entry name" value="GntK"/>
    <property type="match status" value="1"/>
</dbReference>
<evidence type="ECO:0000256" key="6">
    <source>
        <dbReference type="ARBA" id="ARBA00022777"/>
    </source>
</evidence>
<dbReference type="PANTHER" id="PTHR43442:SF3">
    <property type="entry name" value="GLUCONOKINASE-RELATED"/>
    <property type="match status" value="1"/>
</dbReference>
<evidence type="ECO:0000256" key="3">
    <source>
        <dbReference type="ARBA" id="ARBA00012054"/>
    </source>
</evidence>
<dbReference type="EMBL" id="PYSV01000003">
    <property type="protein sequence ID" value="PTA69142.1"/>
    <property type="molecule type" value="Genomic_DNA"/>
</dbReference>
<keyword evidence="6 9" id="KW-0418">Kinase</keyword>
<dbReference type="OrthoDB" id="9795716at2"/>
<dbReference type="GO" id="GO:0005737">
    <property type="term" value="C:cytoplasm"/>
    <property type="evidence" value="ECO:0007669"/>
    <property type="project" value="TreeGrafter"/>
</dbReference>
<dbReference type="Pfam" id="PF01202">
    <property type="entry name" value="SKI"/>
    <property type="match status" value="1"/>
</dbReference>
<evidence type="ECO:0000313" key="11">
    <source>
        <dbReference type="Proteomes" id="UP000240317"/>
    </source>
</evidence>
<dbReference type="GO" id="GO:0005524">
    <property type="term" value="F:ATP binding"/>
    <property type="evidence" value="ECO:0007669"/>
    <property type="project" value="UniProtKB-KW"/>
</dbReference>
<comment type="catalytic activity">
    <reaction evidence="8 9">
        <text>D-gluconate + ATP = 6-phospho-D-gluconate + ADP + H(+)</text>
        <dbReference type="Rhea" id="RHEA:19433"/>
        <dbReference type="ChEBI" id="CHEBI:15378"/>
        <dbReference type="ChEBI" id="CHEBI:18391"/>
        <dbReference type="ChEBI" id="CHEBI:30616"/>
        <dbReference type="ChEBI" id="CHEBI:58759"/>
        <dbReference type="ChEBI" id="CHEBI:456216"/>
        <dbReference type="EC" id="2.7.1.12"/>
    </reaction>
</comment>
<dbReference type="NCBIfam" id="TIGR01313">
    <property type="entry name" value="therm_gnt_kin"/>
    <property type="match status" value="1"/>
</dbReference>
<keyword evidence="11" id="KW-1185">Reference proteome</keyword>
<evidence type="ECO:0000256" key="8">
    <source>
        <dbReference type="ARBA" id="ARBA00048090"/>
    </source>
</evidence>
<dbReference type="Proteomes" id="UP000240317">
    <property type="component" value="Unassembled WGS sequence"/>
</dbReference>
<comment type="similarity">
    <text evidence="2 9">Belongs to the gluconokinase GntK/GntV family.</text>
</comment>
<comment type="pathway">
    <text evidence="1">Carbohydrate acid metabolism.</text>
</comment>
<dbReference type="PANTHER" id="PTHR43442">
    <property type="entry name" value="GLUCONOKINASE-RELATED"/>
    <property type="match status" value="1"/>
</dbReference>
<evidence type="ECO:0000256" key="4">
    <source>
        <dbReference type="ARBA" id="ARBA00022679"/>
    </source>
</evidence>
<keyword evidence="4 9" id="KW-0808">Transferase</keyword>